<keyword evidence="5 6" id="KW-0067">ATP-binding</keyword>
<keyword evidence="6" id="KW-1133">Transmembrane helix</keyword>
<dbReference type="SUPFAM" id="SSF143597">
    <property type="entry name" value="YojJ-like"/>
    <property type="match status" value="1"/>
</dbReference>
<dbReference type="EC" id="2.7.7.85" evidence="6"/>
<dbReference type="HAMAP" id="MF_00838">
    <property type="entry name" value="DacB"/>
    <property type="match status" value="1"/>
</dbReference>
<evidence type="ECO:0000256" key="2">
    <source>
        <dbReference type="ARBA" id="ARBA00022679"/>
    </source>
</evidence>
<dbReference type="PANTHER" id="PTHR34185:SF1">
    <property type="entry name" value="DIADENYLATE CYCLASE"/>
    <property type="match status" value="1"/>
</dbReference>
<organism evidence="8 9">
    <name type="scientific">Mycoplasma haemocanis (strain Illinois)</name>
    <dbReference type="NCBI Taxonomy" id="1111676"/>
    <lineage>
        <taxon>Bacteria</taxon>
        <taxon>Bacillati</taxon>
        <taxon>Mycoplasmatota</taxon>
        <taxon>Mollicutes</taxon>
        <taxon>Mycoplasmataceae</taxon>
        <taxon>Mycoplasma</taxon>
    </lineage>
</organism>
<comment type="subcellular location">
    <subcellularLocation>
        <location evidence="6">Cell membrane</location>
        <topology evidence="6">Single-pass membrane protein</topology>
    </subcellularLocation>
</comment>
<dbReference type="InterPro" id="IPR050338">
    <property type="entry name" value="DisA"/>
</dbReference>
<protein>
    <recommendedName>
        <fullName evidence="6">Diadenylate cyclase</fullName>
        <shortName evidence="6">DAC</shortName>
        <ecNumber evidence="6">2.7.7.85</ecNumber>
    </recommendedName>
    <alternativeName>
        <fullName evidence="6">Cyclic-di-AMP synthase</fullName>
        <shortName evidence="6">c-di-AMP synthase</shortName>
    </alternativeName>
</protein>
<dbReference type="OrthoDB" id="9807385at2"/>
<dbReference type="GO" id="GO:0106408">
    <property type="term" value="F:diadenylate cyclase activity"/>
    <property type="evidence" value="ECO:0007669"/>
    <property type="project" value="UniProtKB-EC"/>
</dbReference>
<dbReference type="HOGENOM" id="CLU_038561_2_0_14"/>
<keyword evidence="6" id="KW-0812">Transmembrane</keyword>
<gene>
    <name evidence="6" type="primary">dacB</name>
    <name evidence="8" type="ordered locus">MHC_04355</name>
</gene>
<dbReference type="GO" id="GO:0005524">
    <property type="term" value="F:ATP binding"/>
    <property type="evidence" value="ECO:0007669"/>
    <property type="project" value="UniProtKB-UniRule"/>
</dbReference>
<name>H6N7V5_MYCHN</name>
<dbReference type="AlphaFoldDB" id="H6N7V5"/>
<dbReference type="Proteomes" id="UP000009135">
    <property type="component" value="Chromosome"/>
</dbReference>
<comment type="function">
    <text evidence="6">Catalyzes the condensation of 2 ATP molecules into cyclic di-AMP (c-di-AMP), a second messenger used to regulate differing processes in different bacteria.</text>
</comment>
<comment type="catalytic activity">
    <reaction evidence="1 6">
        <text>2 ATP = 3',3'-c-di-AMP + 2 diphosphate</text>
        <dbReference type="Rhea" id="RHEA:35655"/>
        <dbReference type="ChEBI" id="CHEBI:30616"/>
        <dbReference type="ChEBI" id="CHEBI:33019"/>
        <dbReference type="ChEBI" id="CHEBI:71500"/>
        <dbReference type="EC" id="2.7.7.85"/>
    </reaction>
</comment>
<reference evidence="8 9" key="1">
    <citation type="journal article" date="2012" name="J. Bacteriol.">
        <title>Complete genome sequence of Mycoplasma haemocanis strain Illinois.</title>
        <authorList>
            <person name="do Nascimento N.C."/>
            <person name="Guimaraes A.M."/>
            <person name="Santos A.P."/>
            <person name="Sanmiguel P.J."/>
            <person name="Messick J.B."/>
        </authorList>
    </citation>
    <scope>NUCLEOTIDE SEQUENCE [LARGE SCALE GENOMIC DNA]</scope>
    <source>
        <strain evidence="8 9">Illinois</strain>
    </source>
</reference>
<evidence type="ECO:0000256" key="6">
    <source>
        <dbReference type="HAMAP-Rule" id="MF_00838"/>
    </source>
</evidence>
<dbReference type="InterPro" id="IPR034693">
    <property type="entry name" value="CdaS"/>
</dbReference>
<evidence type="ECO:0000313" key="9">
    <source>
        <dbReference type="Proteomes" id="UP000009135"/>
    </source>
</evidence>
<evidence type="ECO:0000256" key="1">
    <source>
        <dbReference type="ARBA" id="ARBA00000877"/>
    </source>
</evidence>
<dbReference type="GO" id="GO:0006171">
    <property type="term" value="P:cAMP biosynthetic process"/>
    <property type="evidence" value="ECO:0007669"/>
    <property type="project" value="InterPro"/>
</dbReference>
<dbReference type="GO" id="GO:0004016">
    <property type="term" value="F:adenylate cyclase activity"/>
    <property type="evidence" value="ECO:0007669"/>
    <property type="project" value="UniProtKB-UniRule"/>
</dbReference>
<dbReference type="PROSITE" id="PS51794">
    <property type="entry name" value="DAC"/>
    <property type="match status" value="1"/>
</dbReference>
<dbReference type="EMBL" id="CP003199">
    <property type="protein sequence ID" value="AEW45727.1"/>
    <property type="molecule type" value="Genomic_DNA"/>
</dbReference>
<dbReference type="KEGG" id="mhe:MHC_04355"/>
<dbReference type="PANTHER" id="PTHR34185">
    <property type="entry name" value="DIADENYLATE CYCLASE"/>
    <property type="match status" value="1"/>
</dbReference>
<keyword evidence="9" id="KW-1185">Reference proteome</keyword>
<keyword evidence="2 6" id="KW-0808">Transferase</keyword>
<keyword evidence="3 6" id="KW-0548">Nucleotidyltransferase</keyword>
<comment type="similarity">
    <text evidence="6">Belongs to the adenylate cyclase family. DacB/CdaS subfamily.</text>
</comment>
<evidence type="ECO:0000256" key="4">
    <source>
        <dbReference type="ARBA" id="ARBA00022741"/>
    </source>
</evidence>
<feature type="transmembrane region" description="Helical" evidence="6">
    <location>
        <begin position="6"/>
        <end position="24"/>
    </location>
</feature>
<dbReference type="InterPro" id="IPR003390">
    <property type="entry name" value="DNA_integrity_scan_DisA_N"/>
</dbReference>
<sequence length="201" mass="22593">MGSTPLYLLIISGFTVILLAILNLQRRIPNTRPRRIRFKRIHKDLALSEYESFVFQLSYSMKYLSDNSIGALIVVENRDNLQKYVILGYEVKAKLTSEFLTTVFGNKKSALHDGGVIIRNFEIVSVSSYFPVTQSNMTSSFGARHRAASGLTETTDAIALVVSETTGNISYSKGGKIFEIEKDNLDVICEKLFQVLSFYID</sequence>
<keyword evidence="4 6" id="KW-0547">Nucleotide-binding</keyword>
<comment type="subunit">
    <text evidence="6">Probably oligomerizes.</text>
</comment>
<dbReference type="STRING" id="1111676.MHC_04355"/>
<feature type="domain" description="DAC" evidence="7">
    <location>
        <begin position="35"/>
        <end position="183"/>
    </location>
</feature>
<dbReference type="GO" id="GO:0005886">
    <property type="term" value="C:plasma membrane"/>
    <property type="evidence" value="ECO:0007669"/>
    <property type="project" value="UniProtKB-SubCell"/>
</dbReference>
<dbReference type="InterPro" id="IPR036888">
    <property type="entry name" value="DNA_integrity_DisA_N_sf"/>
</dbReference>
<dbReference type="NCBIfam" id="NF038327">
    <property type="entry name" value="c-di-AMP_CdaM"/>
    <property type="match status" value="1"/>
</dbReference>
<evidence type="ECO:0000259" key="7">
    <source>
        <dbReference type="PROSITE" id="PS51794"/>
    </source>
</evidence>
<keyword evidence="6" id="KW-0472">Membrane</keyword>
<evidence type="ECO:0000256" key="5">
    <source>
        <dbReference type="ARBA" id="ARBA00022840"/>
    </source>
</evidence>
<evidence type="ECO:0000256" key="3">
    <source>
        <dbReference type="ARBA" id="ARBA00022695"/>
    </source>
</evidence>
<evidence type="ECO:0000313" key="8">
    <source>
        <dbReference type="EMBL" id="AEW45727.1"/>
    </source>
</evidence>
<dbReference type="Gene3D" id="3.40.1700.10">
    <property type="entry name" value="DNA integrity scanning protein, DisA, N-terminal domain"/>
    <property type="match status" value="1"/>
</dbReference>
<keyword evidence="6" id="KW-1003">Cell membrane</keyword>
<dbReference type="Pfam" id="PF02457">
    <property type="entry name" value="DAC"/>
    <property type="match status" value="1"/>
</dbReference>
<accession>H6N7V5</accession>
<proteinExistence type="inferred from homology"/>